<feature type="transmembrane region" description="Helical" evidence="2">
    <location>
        <begin position="418"/>
        <end position="435"/>
    </location>
</feature>
<feature type="transmembrane region" description="Helical" evidence="2">
    <location>
        <begin position="1236"/>
        <end position="1253"/>
    </location>
</feature>
<feature type="transmembrane region" description="Helical" evidence="2">
    <location>
        <begin position="238"/>
        <end position="257"/>
    </location>
</feature>
<evidence type="ECO:0000256" key="1">
    <source>
        <dbReference type="SAM" id="MobiDB-lite"/>
    </source>
</evidence>
<feature type="transmembrane region" description="Helical" evidence="2">
    <location>
        <begin position="277"/>
        <end position="298"/>
    </location>
</feature>
<proteinExistence type="predicted"/>
<sequence length="1265" mass="135820">MYLLPLILLAVCTFARLNTINTRLSKRIDTLETALRQMAAEEKSHQEEHAETMDTAREAPPQDAILDELLLELRAEPQPAPPKAKPARPRFQKGRILFAPPALFIEAAPATAPPEPKPAQAPSPTLRTTWASQWQRFKANVDWELFAGARLFAWLGGLALFIAAGFFVKYSIDNNLIPAQLRLAIGAATGTALLIASGRVKSQRYDILRQTFASGGIGVLYSVVFAATIYYHYIPNPVGFGILSLISAAAFAISAYYRRISIAILGAVGAYITPLLLSSGQGSLILLFAYLAVVGVGLQRVSKFLTAPSLLFVAAAGTLVTSGCATFTSMGAGPALPMAVMWSAIPALFAFFLAPKELKPEENQSILWAGFLSFLPPLAAALALTVFRTGWGPLLILTAATVAALGLGLANKTWHDRVVPYIALTFLPVLAWVSMRFDAQSASVSTLLFLVYGVAGGLGPVALMLRHGYTGNTLRWLKIFPATVVIASILALVGTPFTGFLFWPVMLLLQVVGIGVSLLIGALLQVLLLLCLFAGAGLYWLTAMPSAVIGFGFFSFLLIAGVLLMAAMVCLLKALPAVVARLDLPAPQGIATHFPEPEKWLVAAPSVGVFLLLGATFAVPHPHYPHGGMITLTAFLGLCLFFSIRTRFQPAAAIALVAATAAQSVWVFSQWGAPLLFSAVTWSSVLFAAALGLPFLLFREQKKWPLVWHVAALFELAQMLFVLYAAKHLWPGDLSGWLPLIPAILKTGPVAILLRKLENTPQRNSIIAFHGGVLLFYLSALPVLLLPHGWLGVALVFESALLLWLNRRIEHPGLRWVSLGLAPTGLLVLYTALPRMSAEGALPLVNPAFFSVAACTAALGAAVKLSPWPKRNLGRMDLPNTFLWMSLATGFYLVNLAIADLFSGTGTSHSIIPTGAYTHWAACALAWAGFGAITWRVSRLHIAMRLAGLFLFLSGSTGLVLLPMLLPKAIATMGPWANLAIFACLALVAMAWFTFKKESPDAFSGLTRNLLLAVLLVSGFGFLALALSTGLATGHPFTPLFSQTPHRAVASAALWILYGTVLLHWPKPLERPFRIAGLVLAGIGLIKALVFPLRFSAAFGLMIPLVNTPTLLYIGVLALLTVLTVRPRTTPWPLPKPDPGAVWSVTLAVTGFAILNIEIASLFAGSGEAFSFLTNGSLSKQLAYSIGWMLFSMGLLAVGVKTRNTKTRWAAIALLGVTSLKIFTRDLWSLGHLYRVGSFAGLAVVMILVSIIYQKFLAGEDKGDE</sequence>
<feature type="transmembrane region" description="Helical" evidence="2">
    <location>
        <begin position="918"/>
        <end position="937"/>
    </location>
</feature>
<feature type="transmembrane region" description="Helical" evidence="2">
    <location>
        <begin position="526"/>
        <end position="542"/>
    </location>
</feature>
<accession>A0A1G5JAQ9</accession>
<feature type="transmembrane region" description="Helical" evidence="2">
    <location>
        <begin position="181"/>
        <end position="200"/>
    </location>
</feature>
<feature type="transmembrane region" description="Helical" evidence="2">
    <location>
        <begin position="1141"/>
        <end position="1162"/>
    </location>
</feature>
<keyword evidence="4" id="KW-1185">Reference proteome</keyword>
<feature type="transmembrane region" description="Helical" evidence="2">
    <location>
        <begin position="1097"/>
        <end position="1120"/>
    </location>
</feature>
<feature type="transmembrane region" description="Helical" evidence="2">
    <location>
        <begin position="548"/>
        <end position="572"/>
    </location>
</feature>
<feature type="transmembrane region" description="Helical" evidence="2">
    <location>
        <begin position="393"/>
        <end position="411"/>
    </location>
</feature>
<evidence type="ECO:0000313" key="4">
    <source>
        <dbReference type="Proteomes" id="UP000198870"/>
    </source>
</evidence>
<feature type="transmembrane region" description="Helical" evidence="2">
    <location>
        <begin position="813"/>
        <end position="833"/>
    </location>
</feature>
<feature type="transmembrane region" description="Helical" evidence="2">
    <location>
        <begin position="766"/>
        <end position="784"/>
    </location>
</feature>
<name>A0A1G5JAQ9_9BACT</name>
<dbReference type="Pfam" id="PF10101">
    <property type="entry name" value="DUF2339"/>
    <property type="match status" value="2"/>
</dbReference>
<feature type="transmembrane region" description="Helical" evidence="2">
    <location>
        <begin position="790"/>
        <end position="806"/>
    </location>
</feature>
<keyword evidence="2" id="KW-1133">Transmembrane helix</keyword>
<dbReference type="InterPro" id="IPR019286">
    <property type="entry name" value="DUF2339_TM"/>
</dbReference>
<feature type="transmembrane region" description="Helical" evidence="2">
    <location>
        <begin position="651"/>
        <end position="669"/>
    </location>
</feature>
<feature type="transmembrane region" description="Helical" evidence="2">
    <location>
        <begin position="675"/>
        <end position="698"/>
    </location>
</feature>
<reference evidence="3 4" key="1">
    <citation type="submission" date="2016-10" db="EMBL/GenBank/DDBJ databases">
        <authorList>
            <person name="de Groot N.N."/>
        </authorList>
    </citation>
    <scope>NUCLEOTIDE SEQUENCE [LARGE SCALE GENOMIC DNA]</scope>
    <source>
        <strain evidence="3 4">AA1</strain>
    </source>
</reference>
<dbReference type="OrthoDB" id="5422830at2"/>
<feature type="transmembrane region" description="Helical" evidence="2">
    <location>
        <begin position="366"/>
        <end position="387"/>
    </location>
</feature>
<organism evidence="3 4">
    <name type="scientific">Desulfoluna spongiiphila</name>
    <dbReference type="NCBI Taxonomy" id="419481"/>
    <lineage>
        <taxon>Bacteria</taxon>
        <taxon>Pseudomonadati</taxon>
        <taxon>Thermodesulfobacteriota</taxon>
        <taxon>Desulfobacteria</taxon>
        <taxon>Desulfobacterales</taxon>
        <taxon>Desulfolunaceae</taxon>
        <taxon>Desulfoluna</taxon>
    </lineage>
</organism>
<feature type="transmembrane region" description="Helical" evidence="2">
    <location>
        <begin position="845"/>
        <end position="866"/>
    </location>
</feature>
<feature type="transmembrane region" description="Helical" evidence="2">
    <location>
        <begin position="1007"/>
        <end position="1028"/>
    </location>
</feature>
<protein>
    <submittedName>
        <fullName evidence="3">Predicted membrane protein</fullName>
    </submittedName>
</protein>
<feature type="transmembrane region" description="Helical" evidence="2">
    <location>
        <begin position="212"/>
        <end position="231"/>
    </location>
</feature>
<keyword evidence="2" id="KW-0812">Transmembrane</keyword>
<feature type="transmembrane region" description="Helical" evidence="2">
    <location>
        <begin position="1182"/>
        <end position="1200"/>
    </location>
</feature>
<keyword evidence="2" id="KW-0472">Membrane</keyword>
<feature type="transmembrane region" description="Helical" evidence="2">
    <location>
        <begin position="447"/>
        <end position="465"/>
    </location>
</feature>
<feature type="transmembrane region" description="Helical" evidence="2">
    <location>
        <begin position="878"/>
        <end position="898"/>
    </location>
</feature>
<dbReference type="EMBL" id="FMUX01000026">
    <property type="protein sequence ID" value="SCY84909.1"/>
    <property type="molecule type" value="Genomic_DNA"/>
</dbReference>
<feature type="transmembrane region" description="Helical" evidence="2">
    <location>
        <begin position="335"/>
        <end position="354"/>
    </location>
</feature>
<dbReference type="PANTHER" id="PTHR38434">
    <property type="entry name" value="BLL2549 PROTEIN"/>
    <property type="match status" value="1"/>
</dbReference>
<evidence type="ECO:0000256" key="2">
    <source>
        <dbReference type="SAM" id="Phobius"/>
    </source>
</evidence>
<feature type="transmembrane region" description="Helical" evidence="2">
    <location>
        <begin position="1048"/>
        <end position="1066"/>
    </location>
</feature>
<feature type="transmembrane region" description="Helical" evidence="2">
    <location>
        <begin position="310"/>
        <end position="329"/>
    </location>
</feature>
<dbReference type="PANTHER" id="PTHR38434:SF1">
    <property type="entry name" value="BLL2549 PROTEIN"/>
    <property type="match status" value="1"/>
</dbReference>
<feature type="transmembrane region" description="Helical" evidence="2">
    <location>
        <begin position="705"/>
        <end position="725"/>
    </location>
</feature>
<feature type="transmembrane region" description="Helical" evidence="2">
    <location>
        <begin position="976"/>
        <end position="995"/>
    </location>
</feature>
<feature type="transmembrane region" description="Helical" evidence="2">
    <location>
        <begin position="624"/>
        <end position="644"/>
    </location>
</feature>
<feature type="compositionally biased region" description="Basic and acidic residues" evidence="1">
    <location>
        <begin position="40"/>
        <end position="57"/>
    </location>
</feature>
<gene>
    <name evidence="3" type="ORF">SAMN05216233_12663</name>
</gene>
<feature type="transmembrane region" description="Helical" evidence="2">
    <location>
        <begin position="151"/>
        <end position="169"/>
    </location>
</feature>
<evidence type="ECO:0000313" key="3">
    <source>
        <dbReference type="EMBL" id="SCY84909.1"/>
    </source>
</evidence>
<dbReference type="AlphaFoldDB" id="A0A1G5JAQ9"/>
<dbReference type="STRING" id="419481.SAMN05216233_12663"/>
<feature type="region of interest" description="Disordered" evidence="1">
    <location>
        <begin position="40"/>
        <end position="59"/>
    </location>
</feature>
<dbReference type="Proteomes" id="UP000198870">
    <property type="component" value="Unassembled WGS sequence"/>
</dbReference>
<feature type="transmembrane region" description="Helical" evidence="2">
    <location>
        <begin position="737"/>
        <end position="754"/>
    </location>
</feature>
<feature type="transmembrane region" description="Helical" evidence="2">
    <location>
        <begin position="949"/>
        <end position="970"/>
    </location>
</feature>
<feature type="transmembrane region" description="Helical" evidence="2">
    <location>
        <begin position="477"/>
        <end position="494"/>
    </location>
</feature>
<feature type="transmembrane region" description="Helical" evidence="2">
    <location>
        <begin position="1073"/>
        <end position="1091"/>
    </location>
</feature>
<dbReference type="RefSeq" id="WP_092215117.1">
    <property type="nucleotide sequence ID" value="NZ_FMUX01000026.1"/>
</dbReference>